<comment type="caution">
    <text evidence="1">The sequence shown here is derived from an EMBL/GenBank/DDBJ whole genome shotgun (WGS) entry which is preliminary data.</text>
</comment>
<evidence type="ECO:0000313" key="2">
    <source>
        <dbReference type="Proteomes" id="UP001273589"/>
    </source>
</evidence>
<accession>A0AAJ2PLN7</accession>
<dbReference type="RefSeq" id="WP_319690233.1">
    <property type="nucleotide sequence ID" value="NZ_JARAWN010000031.1"/>
</dbReference>
<sequence length="45" mass="4954">MSVSRLRAEFGADMTALRVVAGRPLHHAELMSQIVPEPPPQLTEN</sequence>
<protein>
    <submittedName>
        <fullName evidence="1">Uncharacterized protein</fullName>
    </submittedName>
</protein>
<dbReference type="EMBL" id="JARAWN010000031">
    <property type="protein sequence ID" value="MDX3129753.1"/>
    <property type="molecule type" value="Genomic_DNA"/>
</dbReference>
<dbReference type="AlphaFoldDB" id="A0AAJ2PLN7"/>
<organism evidence="1 2">
    <name type="scientific">Streptomyces europaeiscabiei</name>
    <dbReference type="NCBI Taxonomy" id="146819"/>
    <lineage>
        <taxon>Bacteria</taxon>
        <taxon>Bacillati</taxon>
        <taxon>Actinomycetota</taxon>
        <taxon>Actinomycetes</taxon>
        <taxon>Kitasatosporales</taxon>
        <taxon>Streptomycetaceae</taxon>
        <taxon>Streptomyces</taxon>
    </lineage>
</organism>
<name>A0AAJ2PLN7_9ACTN</name>
<dbReference type="Proteomes" id="UP001273589">
    <property type="component" value="Unassembled WGS sequence"/>
</dbReference>
<proteinExistence type="predicted"/>
<reference evidence="1" key="1">
    <citation type="journal article" date="2023" name="Microb. Genom.">
        <title>Mesoterricola silvestris gen. nov., sp. nov., Mesoterricola sediminis sp. nov., Geothrix oryzae sp. nov., Geothrix edaphica sp. nov., Geothrix rubra sp. nov., and Geothrix limicola sp. nov., six novel members of Acidobacteriota isolated from soils.</title>
        <authorList>
            <person name="Weisberg A.J."/>
            <person name="Pearce E."/>
            <person name="Kramer C.G."/>
            <person name="Chang J.H."/>
            <person name="Clarke C.R."/>
        </authorList>
    </citation>
    <scope>NUCLEOTIDE SEQUENCE</scope>
    <source>
        <strain evidence="1">ND06-05F</strain>
    </source>
</reference>
<evidence type="ECO:0000313" key="1">
    <source>
        <dbReference type="EMBL" id="MDX3129753.1"/>
    </source>
</evidence>
<gene>
    <name evidence="1" type="ORF">PV367_08070</name>
</gene>